<dbReference type="Proteomes" id="UP000002212">
    <property type="component" value="Chromosome"/>
</dbReference>
<dbReference type="GO" id="GO:0071949">
    <property type="term" value="F:FAD binding"/>
    <property type="evidence" value="ECO:0007669"/>
    <property type="project" value="InterPro"/>
</dbReference>
<gene>
    <name evidence="4" type="ordered locus">ROP_67070</name>
</gene>
<dbReference type="EMBL" id="AP011115">
    <property type="protein sequence ID" value="BAH54954.1"/>
    <property type="molecule type" value="Genomic_DNA"/>
</dbReference>
<evidence type="ECO:0000256" key="1">
    <source>
        <dbReference type="ARBA" id="ARBA00023002"/>
    </source>
</evidence>
<accession>C1B337</accession>
<name>C1B337_RHOOB</name>
<dbReference type="SUPFAM" id="SSF51905">
    <property type="entry name" value="FAD/NAD(P)-binding domain"/>
    <property type="match status" value="1"/>
</dbReference>
<proteinExistence type="predicted"/>
<dbReference type="PATRIC" id="fig|632772.20.peg.6993"/>
<evidence type="ECO:0000313" key="4">
    <source>
        <dbReference type="EMBL" id="BAH54954.1"/>
    </source>
</evidence>
<dbReference type="GO" id="GO:0004497">
    <property type="term" value="F:monooxygenase activity"/>
    <property type="evidence" value="ECO:0007669"/>
    <property type="project" value="UniProtKB-KW"/>
</dbReference>
<keyword evidence="1" id="KW-0560">Oxidoreductase</keyword>
<dbReference type="KEGG" id="rop:ROP_67070"/>
<evidence type="ECO:0000313" key="5">
    <source>
        <dbReference type="Proteomes" id="UP000002212"/>
    </source>
</evidence>
<protein>
    <recommendedName>
        <fullName evidence="3">FAD-binding domain-containing protein</fullName>
    </recommendedName>
</protein>
<keyword evidence="2" id="KW-0503">Monooxygenase</keyword>
<dbReference type="PRINTS" id="PR00420">
    <property type="entry name" value="RNGMNOXGNASE"/>
</dbReference>
<reference evidence="4 5" key="1">
    <citation type="submission" date="2009-03" db="EMBL/GenBank/DDBJ databases">
        <title>Comparison of the complete genome sequences of Rhodococcus erythropolis PR4 and Rhodococcus opacus B4.</title>
        <authorList>
            <person name="Takarada H."/>
            <person name="Sekine M."/>
            <person name="Hosoyama A."/>
            <person name="Yamada R."/>
            <person name="Fujisawa T."/>
            <person name="Omata S."/>
            <person name="Shimizu A."/>
            <person name="Tsukatani N."/>
            <person name="Tanikawa S."/>
            <person name="Fujita N."/>
            <person name="Harayama S."/>
        </authorList>
    </citation>
    <scope>NUCLEOTIDE SEQUENCE [LARGE SCALE GENOMIC DNA]</scope>
    <source>
        <strain evidence="4 5">B4</strain>
    </source>
</reference>
<dbReference type="OrthoDB" id="9782160at2"/>
<dbReference type="PANTHER" id="PTHR13789">
    <property type="entry name" value="MONOOXYGENASE"/>
    <property type="match status" value="1"/>
</dbReference>
<dbReference type="InterPro" id="IPR050493">
    <property type="entry name" value="FAD-dep_Monooxygenase_BioMet"/>
</dbReference>
<dbReference type="InterPro" id="IPR002938">
    <property type="entry name" value="FAD-bd"/>
</dbReference>
<dbReference type="STRING" id="632772.ROP_67070"/>
<evidence type="ECO:0000259" key="3">
    <source>
        <dbReference type="Pfam" id="PF01494"/>
    </source>
</evidence>
<dbReference type="RefSeq" id="WP_015890391.1">
    <property type="nucleotide sequence ID" value="NC_012522.1"/>
</dbReference>
<feature type="domain" description="FAD-binding" evidence="3">
    <location>
        <begin position="10"/>
        <end position="46"/>
    </location>
</feature>
<organism evidence="4 5">
    <name type="scientific">Rhodococcus opacus (strain B4)</name>
    <dbReference type="NCBI Taxonomy" id="632772"/>
    <lineage>
        <taxon>Bacteria</taxon>
        <taxon>Bacillati</taxon>
        <taxon>Actinomycetota</taxon>
        <taxon>Actinomycetes</taxon>
        <taxon>Mycobacteriales</taxon>
        <taxon>Nocardiaceae</taxon>
        <taxon>Rhodococcus</taxon>
    </lineage>
</organism>
<dbReference type="PANTHER" id="PTHR13789:SF309">
    <property type="entry name" value="PUTATIVE (AFU_ORTHOLOGUE AFUA_6G14510)-RELATED"/>
    <property type="match status" value="1"/>
</dbReference>
<dbReference type="Pfam" id="PF01494">
    <property type="entry name" value="FAD_binding_3"/>
    <property type="match status" value="1"/>
</dbReference>
<dbReference type="AlphaFoldDB" id="C1B337"/>
<sequence>MPPILLGDQRAVVIGDAAHGMSPAAGQGASLAIADALTIAAVLDPRTSASEFSTAISRRRTAVEEARNTPGPRATT</sequence>
<dbReference type="InterPro" id="IPR036188">
    <property type="entry name" value="FAD/NAD-bd_sf"/>
</dbReference>
<evidence type="ECO:0000256" key="2">
    <source>
        <dbReference type="ARBA" id="ARBA00023033"/>
    </source>
</evidence>
<dbReference type="HOGENOM" id="CLU_2652091_0_0_11"/>
<dbReference type="Gene3D" id="3.50.50.60">
    <property type="entry name" value="FAD/NAD(P)-binding domain"/>
    <property type="match status" value="1"/>
</dbReference>